<organism evidence="2 3">
    <name type="scientific">Marinobacter mobilis</name>
    <dbReference type="NCBI Taxonomy" id="488533"/>
    <lineage>
        <taxon>Bacteria</taxon>
        <taxon>Pseudomonadati</taxon>
        <taxon>Pseudomonadota</taxon>
        <taxon>Gammaproteobacteria</taxon>
        <taxon>Pseudomonadales</taxon>
        <taxon>Marinobacteraceae</taxon>
        <taxon>Marinobacter</taxon>
    </lineage>
</organism>
<evidence type="ECO:0000259" key="1">
    <source>
        <dbReference type="Pfam" id="PF00578"/>
    </source>
</evidence>
<dbReference type="AlphaFoldDB" id="A0A1H2WKT1"/>
<dbReference type="InterPro" id="IPR000866">
    <property type="entry name" value="AhpC/TSA"/>
</dbReference>
<gene>
    <name evidence="2" type="ORF">SAMN04487960_104201</name>
</gene>
<dbReference type="Pfam" id="PF00578">
    <property type="entry name" value="AhpC-TSA"/>
    <property type="match status" value="1"/>
</dbReference>
<dbReference type="EMBL" id="FNNE01000004">
    <property type="protein sequence ID" value="SDW81240.1"/>
    <property type="molecule type" value="Genomic_DNA"/>
</dbReference>
<feature type="domain" description="Alkyl hydroperoxide reductase subunit C/ Thiol specific antioxidant" evidence="1">
    <location>
        <begin position="28"/>
        <end position="152"/>
    </location>
</feature>
<dbReference type="GO" id="GO:0016491">
    <property type="term" value="F:oxidoreductase activity"/>
    <property type="evidence" value="ECO:0007669"/>
    <property type="project" value="InterPro"/>
</dbReference>
<proteinExistence type="predicted"/>
<keyword evidence="3" id="KW-1185">Reference proteome</keyword>
<protein>
    <submittedName>
        <fullName evidence="2">Peroxiredoxin</fullName>
    </submittedName>
</protein>
<dbReference type="Gene3D" id="3.40.30.10">
    <property type="entry name" value="Glutaredoxin"/>
    <property type="match status" value="1"/>
</dbReference>
<dbReference type="GO" id="GO:0016209">
    <property type="term" value="F:antioxidant activity"/>
    <property type="evidence" value="ECO:0007669"/>
    <property type="project" value="InterPro"/>
</dbReference>
<dbReference type="Proteomes" id="UP000199675">
    <property type="component" value="Unassembled WGS sequence"/>
</dbReference>
<evidence type="ECO:0000313" key="3">
    <source>
        <dbReference type="Proteomes" id="UP000199675"/>
    </source>
</evidence>
<reference evidence="2 3" key="1">
    <citation type="submission" date="2016-10" db="EMBL/GenBank/DDBJ databases">
        <authorList>
            <person name="de Groot N.N."/>
        </authorList>
    </citation>
    <scope>NUCLEOTIDE SEQUENCE [LARGE SCALE GENOMIC DNA]</scope>
    <source>
        <strain evidence="2 3">CGMCC 1.7059</strain>
    </source>
</reference>
<accession>A0A1H2WKT1</accession>
<dbReference type="STRING" id="488533.SAMN04487960_104201"/>
<evidence type="ECO:0000313" key="2">
    <source>
        <dbReference type="EMBL" id="SDW81240.1"/>
    </source>
</evidence>
<dbReference type="RefSeq" id="WP_175528309.1">
    <property type="nucleotide sequence ID" value="NZ_FNNE01000004.1"/>
</dbReference>
<dbReference type="InterPro" id="IPR036249">
    <property type="entry name" value="Thioredoxin-like_sf"/>
</dbReference>
<sequence>MMRKAIGENVSLAGLININDQPVSIPQDGKYTHLQFRRFAGCPVCNLHLQSFFRREDELKANNVHEVIVFHASKRSMLESVIDVPFDLIADPSRTLYKNFGVESSWKALFSCDVVKKAIKGIRKFGVKPPQSLEAELGLPADFLLDETGNILAVNYGTHADDQWSVDDVLGLLPARKSL</sequence>
<name>A0A1H2WKT1_9GAMM</name>
<dbReference type="SUPFAM" id="SSF52833">
    <property type="entry name" value="Thioredoxin-like"/>
    <property type="match status" value="1"/>
</dbReference>